<accession>A0ABD5Z6K4</accession>
<proteinExistence type="predicted"/>
<evidence type="ECO:0000259" key="4">
    <source>
        <dbReference type="Pfam" id="PF15915"/>
    </source>
</evidence>
<keyword evidence="1" id="KW-0805">Transcription regulation</keyword>
<evidence type="ECO:0000256" key="1">
    <source>
        <dbReference type="ARBA" id="ARBA00023015"/>
    </source>
</evidence>
<evidence type="ECO:0000256" key="2">
    <source>
        <dbReference type="ARBA" id="ARBA00023163"/>
    </source>
</evidence>
<name>A0ABD5Z6K4_9EURY</name>
<dbReference type="Proteomes" id="UP001596447">
    <property type="component" value="Unassembled WGS sequence"/>
</dbReference>
<dbReference type="AlphaFoldDB" id="A0ABD5Z6K4"/>
<dbReference type="EMBL" id="JBHTAR010000011">
    <property type="protein sequence ID" value="MFC7200759.1"/>
    <property type="molecule type" value="Genomic_DNA"/>
</dbReference>
<dbReference type="RefSeq" id="WP_279527524.1">
    <property type="nucleotide sequence ID" value="NZ_CP122312.1"/>
</dbReference>
<sequence length="254" mass="27470">MTDQRDGNSPQSVPGSVSVEFRVENESYPFVGASAEESCTFELEEMIPRGDGVYSEFFRVKDADTDRILELAEEAPQVEPTLLREEGDESLFEFEVAGGCIAVSIAEEGGRPRVVRGDDGDGSVIADFPSESARDVVRKLVDDNDGVEVDSHSGSFDAPEDISESTIVEAAHDTLTTRQRGALMTALSEGFYEWPQQATLADVADTLGIDADALDQRLHNCEQELLSTLFGDGALDDLENRTQPLADADVATGE</sequence>
<dbReference type="InterPro" id="IPR007050">
    <property type="entry name" value="HTH_bacterioopsin"/>
</dbReference>
<organism evidence="5 6">
    <name type="scientific">Halospeciosus flavus</name>
    <dbReference type="NCBI Taxonomy" id="3032283"/>
    <lineage>
        <taxon>Archaea</taxon>
        <taxon>Methanobacteriati</taxon>
        <taxon>Methanobacteriota</taxon>
        <taxon>Stenosarchaea group</taxon>
        <taxon>Halobacteria</taxon>
        <taxon>Halobacteriales</taxon>
        <taxon>Halobacteriaceae</taxon>
        <taxon>Halospeciosus</taxon>
    </lineage>
</organism>
<comment type="caution">
    <text evidence="5">The sequence shown here is derived from an EMBL/GenBank/DDBJ whole genome shotgun (WGS) entry which is preliminary data.</text>
</comment>
<reference evidence="5 6" key="1">
    <citation type="journal article" date="2019" name="Int. J. Syst. Evol. Microbiol.">
        <title>The Global Catalogue of Microorganisms (GCM) 10K type strain sequencing project: providing services to taxonomists for standard genome sequencing and annotation.</title>
        <authorList>
            <consortium name="The Broad Institute Genomics Platform"/>
            <consortium name="The Broad Institute Genome Sequencing Center for Infectious Disease"/>
            <person name="Wu L."/>
            <person name="Ma J."/>
        </authorList>
    </citation>
    <scope>NUCLEOTIDE SEQUENCE [LARGE SCALE GENOMIC DNA]</scope>
    <source>
        <strain evidence="5 6">XZGYJ-43</strain>
    </source>
</reference>
<dbReference type="Pfam" id="PF15915">
    <property type="entry name" value="BAT"/>
    <property type="match status" value="1"/>
</dbReference>
<evidence type="ECO:0000259" key="3">
    <source>
        <dbReference type="Pfam" id="PF04967"/>
    </source>
</evidence>
<dbReference type="InterPro" id="IPR031803">
    <property type="entry name" value="BAT_GAF/HTH-assoc"/>
</dbReference>
<feature type="domain" description="Bacterioopsin transcriptional activator GAF and HTH associated" evidence="4">
    <location>
        <begin position="17"/>
        <end position="151"/>
    </location>
</feature>
<dbReference type="PANTHER" id="PTHR34236:SF1">
    <property type="entry name" value="DIMETHYL SULFOXIDE REDUCTASE TRANSCRIPTIONAL ACTIVATOR"/>
    <property type="match status" value="1"/>
</dbReference>
<gene>
    <name evidence="5" type="ORF">ACFQJ9_15300</name>
</gene>
<evidence type="ECO:0000313" key="5">
    <source>
        <dbReference type="EMBL" id="MFC7200759.1"/>
    </source>
</evidence>
<dbReference type="PANTHER" id="PTHR34236">
    <property type="entry name" value="DIMETHYL SULFOXIDE REDUCTASE TRANSCRIPTIONAL ACTIVATOR"/>
    <property type="match status" value="1"/>
</dbReference>
<keyword evidence="6" id="KW-1185">Reference proteome</keyword>
<dbReference type="Pfam" id="PF04967">
    <property type="entry name" value="HTH_10"/>
    <property type="match status" value="1"/>
</dbReference>
<feature type="domain" description="HTH bat-type" evidence="3">
    <location>
        <begin position="175"/>
        <end position="226"/>
    </location>
</feature>
<protein>
    <submittedName>
        <fullName evidence="5">Bacterio-opsin activator domain-containing protein</fullName>
    </submittedName>
</protein>
<evidence type="ECO:0000313" key="6">
    <source>
        <dbReference type="Proteomes" id="UP001596447"/>
    </source>
</evidence>
<keyword evidence="2" id="KW-0804">Transcription</keyword>